<keyword evidence="4" id="KW-1185">Reference proteome</keyword>
<dbReference type="eggNOG" id="ENOG502SZ6X">
    <property type="taxonomic scope" value="Eukaryota"/>
</dbReference>
<evidence type="ECO:0000313" key="4">
    <source>
        <dbReference type="Proteomes" id="UP000019763"/>
    </source>
</evidence>
<dbReference type="EMBL" id="AFNH02001023">
    <property type="protein sequence ID" value="EZG45469.1"/>
    <property type="molecule type" value="Genomic_DNA"/>
</dbReference>
<evidence type="ECO:0000259" key="2">
    <source>
        <dbReference type="SMART" id="SM00322"/>
    </source>
</evidence>
<dbReference type="Gene3D" id="3.30.1370.10">
    <property type="entry name" value="K Homology domain, type 1"/>
    <property type="match status" value="1"/>
</dbReference>
<feature type="domain" description="K Homology" evidence="2">
    <location>
        <begin position="113"/>
        <end position="190"/>
    </location>
</feature>
<reference evidence="3" key="1">
    <citation type="submission" date="2013-12" db="EMBL/GenBank/DDBJ databases">
        <authorList>
            <person name="Omoto C.K."/>
            <person name="Sibley D."/>
            <person name="Venepally P."/>
            <person name="Hadjithomas M."/>
            <person name="Karamycheva S."/>
            <person name="Brunk B."/>
            <person name="Roos D."/>
            <person name="Caler E."/>
            <person name="Lorenzi H."/>
        </authorList>
    </citation>
    <scope>NUCLEOTIDE SEQUENCE</scope>
</reference>
<gene>
    <name evidence="3" type="ORF">GNI_138370</name>
</gene>
<dbReference type="InterPro" id="IPR004088">
    <property type="entry name" value="KH_dom_type_1"/>
</dbReference>
<evidence type="ECO:0000256" key="1">
    <source>
        <dbReference type="PROSITE-ProRule" id="PRU00117"/>
    </source>
</evidence>
<dbReference type="RefSeq" id="XP_011132487.1">
    <property type="nucleotide sequence ID" value="XM_011134185.1"/>
</dbReference>
<dbReference type="Pfam" id="PF00013">
    <property type="entry name" value="KH_1"/>
    <property type="match status" value="1"/>
</dbReference>
<organism evidence="3 4">
    <name type="scientific">Gregarina niphandrodes</name>
    <name type="common">Septate eugregarine</name>
    <dbReference type="NCBI Taxonomy" id="110365"/>
    <lineage>
        <taxon>Eukaryota</taxon>
        <taxon>Sar</taxon>
        <taxon>Alveolata</taxon>
        <taxon>Apicomplexa</taxon>
        <taxon>Conoidasida</taxon>
        <taxon>Gregarinasina</taxon>
        <taxon>Eugregarinorida</taxon>
        <taxon>Gregarinidae</taxon>
        <taxon>Gregarina</taxon>
    </lineage>
</organism>
<name>A0A023B1A2_GRENI</name>
<dbReference type="InterPro" id="IPR004087">
    <property type="entry name" value="KH_dom"/>
</dbReference>
<dbReference type="GO" id="GO:0003723">
    <property type="term" value="F:RNA binding"/>
    <property type="evidence" value="ECO:0007669"/>
    <property type="project" value="UniProtKB-UniRule"/>
</dbReference>
<dbReference type="SUPFAM" id="SSF54791">
    <property type="entry name" value="Eukaryotic type KH-domain (KH-domain type I)"/>
    <property type="match status" value="1"/>
</dbReference>
<keyword evidence="1" id="KW-0694">RNA-binding</keyword>
<proteinExistence type="predicted"/>
<dbReference type="OrthoDB" id="441329at2759"/>
<evidence type="ECO:0000313" key="3">
    <source>
        <dbReference type="EMBL" id="EZG45469.1"/>
    </source>
</evidence>
<protein>
    <submittedName>
        <fullName evidence="3">KH domain protein</fullName>
    </submittedName>
</protein>
<accession>A0A023B1A2</accession>
<dbReference type="AlphaFoldDB" id="A0A023B1A2"/>
<dbReference type="Proteomes" id="UP000019763">
    <property type="component" value="Unassembled WGS sequence"/>
</dbReference>
<dbReference type="PROSITE" id="PS50084">
    <property type="entry name" value="KH_TYPE_1"/>
    <property type="match status" value="1"/>
</dbReference>
<dbReference type="InterPro" id="IPR036612">
    <property type="entry name" value="KH_dom_type_1_sf"/>
</dbReference>
<comment type="caution">
    <text evidence="3">The sequence shown here is derived from an EMBL/GenBank/DDBJ whole genome shotgun (WGS) entry which is preliminary data.</text>
</comment>
<dbReference type="SMART" id="SM00322">
    <property type="entry name" value="KH"/>
    <property type="match status" value="1"/>
</dbReference>
<sequence length="207" mass="22831">MLQRALFRGIAHFAKMLVPDSCVDYLAILWNTTLDEGCSVRLADDCVVTCSPPGSHFPGTEDRVLCIRTQSFDTLVCRAKEVIMACVLLRGSSHRPLGEKGREQGLEKQTLDGRAGIRLAVPRKVVGTVIGKGGSHIQTLRQSTQAVIHISPLFVTSEYACSERVISISANLGEFDALQQATLTLLKMVNKHPERASCQRTIYKRHE</sequence>
<dbReference type="VEuPathDB" id="CryptoDB:GNI_138370"/>
<dbReference type="GeneID" id="22914912"/>